<dbReference type="Pfam" id="PF07707">
    <property type="entry name" value="BACK"/>
    <property type="match status" value="1"/>
</dbReference>
<dbReference type="OrthoDB" id="546755at2759"/>
<reference evidence="2" key="1">
    <citation type="journal article" date="2020" name="bioRxiv">
        <title>Comparative genomics of Chlamydomonas.</title>
        <authorList>
            <person name="Craig R.J."/>
            <person name="Hasan A.R."/>
            <person name="Ness R.W."/>
            <person name="Keightley P.D."/>
        </authorList>
    </citation>
    <scope>NUCLEOTIDE SEQUENCE</scope>
    <source>
        <strain evidence="2">CCAP 11/70</strain>
    </source>
</reference>
<dbReference type="InterPro" id="IPR011705">
    <property type="entry name" value="BACK"/>
</dbReference>
<comment type="caution">
    <text evidence="2">The sequence shown here is derived from an EMBL/GenBank/DDBJ whole genome shotgun (WGS) entry which is preliminary data.</text>
</comment>
<evidence type="ECO:0000313" key="2">
    <source>
        <dbReference type="EMBL" id="KAG2490428.1"/>
    </source>
</evidence>
<organism evidence="2 3">
    <name type="scientific">Edaphochlamys debaryana</name>
    <dbReference type="NCBI Taxonomy" id="47281"/>
    <lineage>
        <taxon>Eukaryota</taxon>
        <taxon>Viridiplantae</taxon>
        <taxon>Chlorophyta</taxon>
        <taxon>core chlorophytes</taxon>
        <taxon>Chlorophyceae</taxon>
        <taxon>CS clade</taxon>
        <taxon>Chlamydomonadales</taxon>
        <taxon>Chlamydomonadales incertae sedis</taxon>
        <taxon>Edaphochlamys</taxon>
    </lineage>
</organism>
<dbReference type="CDD" id="cd18186">
    <property type="entry name" value="BTB_POZ_ZBTB_KLHL-like"/>
    <property type="match status" value="1"/>
</dbReference>
<dbReference type="Gene3D" id="1.25.40.420">
    <property type="match status" value="1"/>
</dbReference>
<feature type="domain" description="BACK" evidence="1">
    <location>
        <begin position="204"/>
        <end position="271"/>
    </location>
</feature>
<dbReference type="Proteomes" id="UP000612055">
    <property type="component" value="Unassembled WGS sequence"/>
</dbReference>
<proteinExistence type="predicted"/>
<gene>
    <name evidence="2" type="ORF">HYH03_011064</name>
</gene>
<dbReference type="AlphaFoldDB" id="A0A835XUE5"/>
<evidence type="ECO:0000259" key="1">
    <source>
        <dbReference type="Pfam" id="PF07707"/>
    </source>
</evidence>
<dbReference type="EMBL" id="JAEHOE010000061">
    <property type="protein sequence ID" value="KAG2490428.1"/>
    <property type="molecule type" value="Genomic_DNA"/>
</dbReference>
<sequence>MSRSVLAALSDQYGTAQNADCELYFTVVRPSGAPAARRGPLLVHSVVLCVASEYLKAAYDSWAHWSVNNRKVIDVHLESEDDLEVAEACVKFLHTTVLELTSIEQLLDGLWVSQYLLCNDSATECVAAIKKLAAGGVAGVSDVSRHHEALADMLGPSTWANVMAACRQTIAGAYRSRLAVPDEVLSFVFPDAISVGEDQKALARFQRLPAAAVEALLSSDDFGTDTEDSVIALLAEWLEYNSGRGRETREEDEQRKRLLGLVRWRFATHGFVVSVLPSAECLNLGWRQAVLLGEWARLGADSCSSLRICMLEELSFLVDTPGLLSVRARREVLPLPLAFYMTTEKLQEVLASEDAQVAVRFDGSDERDFGACGLLWKVVMQRCGGDHIGIFVENKIPAVLKGGRRGVDLPVYPHAPGFTLQITVLDADDRVASCMTFSTPGVPLGGTLGRRDALQLLATEPRFADYVRDGRLRGFVEWFKVAV</sequence>
<accession>A0A835XUE5</accession>
<name>A0A835XUE5_9CHLO</name>
<protein>
    <recommendedName>
        <fullName evidence="1">BACK domain-containing protein</fullName>
    </recommendedName>
</protein>
<evidence type="ECO:0000313" key="3">
    <source>
        <dbReference type="Proteomes" id="UP000612055"/>
    </source>
</evidence>
<keyword evidence="3" id="KW-1185">Reference proteome</keyword>
<dbReference type="InterPro" id="IPR011333">
    <property type="entry name" value="SKP1/BTB/POZ_sf"/>
</dbReference>
<dbReference type="Gene3D" id="3.30.710.10">
    <property type="entry name" value="Potassium Channel Kv1.1, Chain A"/>
    <property type="match status" value="1"/>
</dbReference>